<reference evidence="3" key="1">
    <citation type="submission" date="2013-07" db="EMBL/GenBank/DDBJ databases">
        <title>The genome of Eucalyptus grandis.</title>
        <authorList>
            <person name="Schmutz J."/>
            <person name="Hayes R."/>
            <person name="Myburg A."/>
            <person name="Tuskan G."/>
            <person name="Grattapaglia D."/>
            <person name="Rokhsar D.S."/>
        </authorList>
    </citation>
    <scope>NUCLEOTIDE SEQUENCE</scope>
    <source>
        <tissue evidence="3">Leaf extractions</tissue>
    </source>
</reference>
<sequence>MIRLERIEALLAITAAILVFLGVFGSFRRRCVNRAFTLVAFAAYYLSPAIIAYTLGLIQSAPFCSSHFPIWAAYLVVVLGSADSYTAHSIEDIEQWKSFNVDSAAKCFMISWMIASYATPSVPIFCTVFLFVILFVKADERARALMSASKSVMRKNYKSIADYMSTEHDLLGDCDPTEMRGYKYIVRGAEETKVRSPFSIRTYMGKAEERQVVKSLKRITVDEVWGCPGRLLKEGDLDGRLKDLCLSFSLFKFICLRSAGYSLPQKAHEKLWRLIQHMLSEQNGYKRVFRVIEVELVFLFDLFYTKYSVNLNPRRSVPYEHGSHYMRSSGAFITILFMMSIFIVEFAQFGIMIFSEWAKVKYICKYMQCKWWQRNIFGEKLIEMMCQVQLLKPWGSQLRQYSLLESYSYSPCKCIYNRFTAAYLDPKRNGQKQIAPINLSKQVMEAIAQSLRENCLDNSGERQATLRLNKESDEFSWARNLETTTHVIMVWHIATTFCEHKEPPSQEQRDYFDIATALSKYLAYLVAFAPRLLPDHPCRTESIFDQAVSKASNLFGGSSVSMGNRIEKLEKDIDDKTIIGQGAKLGRELKGTAHNKQIWKGLANFWTEMVLYVAPSNDAEAHAKYLTTGGEFLTHVWVLVSHAGITRDPLGGDDPERS</sequence>
<keyword evidence="1" id="KW-1133">Transmembrane helix</keyword>
<dbReference type="AlphaFoldDB" id="A0A059CCQ1"/>
<evidence type="ECO:0000313" key="3">
    <source>
        <dbReference type="EMBL" id="KCW76009.1"/>
    </source>
</evidence>
<feature type="transmembrane region" description="Helical" evidence="1">
    <location>
        <begin position="35"/>
        <end position="58"/>
    </location>
</feature>
<organism evidence="3">
    <name type="scientific">Eucalyptus grandis</name>
    <name type="common">Flooded gum</name>
    <dbReference type="NCBI Taxonomy" id="71139"/>
    <lineage>
        <taxon>Eukaryota</taxon>
        <taxon>Viridiplantae</taxon>
        <taxon>Streptophyta</taxon>
        <taxon>Embryophyta</taxon>
        <taxon>Tracheophyta</taxon>
        <taxon>Spermatophyta</taxon>
        <taxon>Magnoliopsida</taxon>
        <taxon>eudicotyledons</taxon>
        <taxon>Gunneridae</taxon>
        <taxon>Pentapetalae</taxon>
        <taxon>rosids</taxon>
        <taxon>malvids</taxon>
        <taxon>Myrtales</taxon>
        <taxon>Myrtaceae</taxon>
        <taxon>Myrtoideae</taxon>
        <taxon>Eucalypteae</taxon>
        <taxon>Eucalyptus</taxon>
    </lineage>
</organism>
<proteinExistence type="predicted"/>
<dbReference type="InParanoid" id="A0A059CCQ1"/>
<protein>
    <recommendedName>
        <fullName evidence="2">DUF4220 domain-containing protein</fullName>
    </recommendedName>
</protein>
<feature type="transmembrane region" description="Helical" evidence="1">
    <location>
        <begin position="110"/>
        <end position="136"/>
    </location>
</feature>
<gene>
    <name evidence="3" type="ORF">EUGRSUZ_D00375</name>
</gene>
<feature type="transmembrane region" description="Helical" evidence="1">
    <location>
        <begin position="329"/>
        <end position="354"/>
    </location>
</feature>
<keyword evidence="1" id="KW-0812">Transmembrane</keyword>
<dbReference type="Pfam" id="PF04578">
    <property type="entry name" value="DUF594"/>
    <property type="match status" value="1"/>
</dbReference>
<evidence type="ECO:0000256" key="1">
    <source>
        <dbReference type="SAM" id="Phobius"/>
    </source>
</evidence>
<accession>A0A059CCQ1</accession>
<dbReference type="Pfam" id="PF13968">
    <property type="entry name" value="DUF4220"/>
    <property type="match status" value="1"/>
</dbReference>
<dbReference type="InterPro" id="IPR025315">
    <property type="entry name" value="DUF4220"/>
</dbReference>
<dbReference type="EMBL" id="KK198756">
    <property type="protein sequence ID" value="KCW76009.1"/>
    <property type="molecule type" value="Genomic_DNA"/>
</dbReference>
<evidence type="ECO:0000259" key="2">
    <source>
        <dbReference type="Pfam" id="PF13968"/>
    </source>
</evidence>
<feature type="domain" description="DUF4220" evidence="2">
    <location>
        <begin position="42"/>
        <end position="405"/>
    </location>
</feature>
<dbReference type="PANTHER" id="PTHR31325">
    <property type="entry name" value="OS01G0798800 PROTEIN-RELATED"/>
    <property type="match status" value="1"/>
</dbReference>
<dbReference type="Gramene" id="KCW76009">
    <property type="protein sequence ID" value="KCW76009"/>
    <property type="gene ID" value="EUGRSUZ_D00375"/>
</dbReference>
<name>A0A059CCQ1_EUCGR</name>
<keyword evidence="1" id="KW-0472">Membrane</keyword>
<dbReference type="OMA" id="MSIFIVE"/>
<dbReference type="InterPro" id="IPR007658">
    <property type="entry name" value="DUF594"/>
</dbReference>